<organism evidence="1 2">
    <name type="scientific">Globodera pallida</name>
    <name type="common">Potato cyst nematode worm</name>
    <name type="synonym">Heterodera pallida</name>
    <dbReference type="NCBI Taxonomy" id="36090"/>
    <lineage>
        <taxon>Eukaryota</taxon>
        <taxon>Metazoa</taxon>
        <taxon>Ecdysozoa</taxon>
        <taxon>Nematoda</taxon>
        <taxon>Chromadorea</taxon>
        <taxon>Rhabditida</taxon>
        <taxon>Tylenchina</taxon>
        <taxon>Tylenchomorpha</taxon>
        <taxon>Tylenchoidea</taxon>
        <taxon>Heteroderidae</taxon>
        <taxon>Heteroderinae</taxon>
        <taxon>Globodera</taxon>
    </lineage>
</organism>
<proteinExistence type="predicted"/>
<accession>A0A183C1W1</accession>
<evidence type="ECO:0000313" key="1">
    <source>
        <dbReference type="Proteomes" id="UP000050741"/>
    </source>
</evidence>
<protein>
    <submittedName>
        <fullName evidence="2">FTH domain-containing protein</fullName>
    </submittedName>
</protein>
<name>A0A183C1W1_GLOPA</name>
<reference evidence="2" key="2">
    <citation type="submission" date="2016-06" db="UniProtKB">
        <authorList>
            <consortium name="WormBaseParasite"/>
        </authorList>
    </citation>
    <scope>IDENTIFICATION</scope>
</reference>
<sequence length="395" mass="45593">MSISAPPTLSEDVLYAVAEQMLFTKPMKKKFYWDHEVDLRQENAYTNFMCLSPSTFKVFVAQFVKMKHIKFERNNCVKMYKDAAKVGTNSENNAFDGPYVVTKEFVRTLLNLRKLRLSSVAVCVKDFFVASETDGKVQPCKFPVQSFAKLFLNEELSDEEASKVLFKLDKLKIDDVNELGPNFEALLNLNAKEIKIDEIWKPKLFVLKSPIRANTASRVEKVTMTFDYLFEPFDKALNWANLIESLLISCPELKIIEIKSVYEDSGEDEEFVLYFEEIINEFVGKIFPTLSEGNAKAQIVVVLKLDCDTDFYEALSPSTSALFQKGNQITIEQLDDSFDEYEYCARECRVVDLKGREHKCVLQVLAEQDSYESDYSDTRFYDHSSDEYSHFGYYD</sequence>
<evidence type="ECO:0000313" key="2">
    <source>
        <dbReference type="WBParaSite" id="GPLIN_000685500"/>
    </source>
</evidence>
<keyword evidence="1" id="KW-1185">Reference proteome</keyword>
<reference evidence="1" key="1">
    <citation type="submission" date="2014-05" db="EMBL/GenBank/DDBJ databases">
        <title>The genome and life-stage specific transcriptomes of Globodera pallida elucidate key aspects of plant parasitism by a cyst nematode.</title>
        <authorList>
            <person name="Cotton J.A."/>
            <person name="Lilley C.J."/>
            <person name="Jones L.M."/>
            <person name="Kikuchi T."/>
            <person name="Reid A.J."/>
            <person name="Thorpe P."/>
            <person name="Tsai I.J."/>
            <person name="Beasley H."/>
            <person name="Blok V."/>
            <person name="Cock P.J.A."/>
            <person name="Van den Akker S.E."/>
            <person name="Holroyd N."/>
            <person name="Hunt M."/>
            <person name="Mantelin S."/>
            <person name="Naghra H."/>
            <person name="Pain A."/>
            <person name="Palomares-Rius J.E."/>
            <person name="Zarowiecki M."/>
            <person name="Berriman M."/>
            <person name="Jones J.T."/>
            <person name="Urwin P.E."/>
        </authorList>
    </citation>
    <scope>NUCLEOTIDE SEQUENCE [LARGE SCALE GENOMIC DNA]</scope>
    <source>
        <strain evidence="1">Lindley</strain>
    </source>
</reference>
<dbReference type="Proteomes" id="UP000050741">
    <property type="component" value="Unassembled WGS sequence"/>
</dbReference>
<dbReference type="AlphaFoldDB" id="A0A183C1W1"/>
<dbReference type="WBParaSite" id="GPLIN_000685500">
    <property type="protein sequence ID" value="GPLIN_000685500"/>
    <property type="gene ID" value="GPLIN_000685500"/>
</dbReference>